<dbReference type="NCBIfam" id="NF003810">
    <property type="entry name" value="PRK05399.1"/>
    <property type="match status" value="1"/>
</dbReference>
<evidence type="ECO:0000256" key="7">
    <source>
        <dbReference type="ARBA" id="ARBA00023204"/>
    </source>
</evidence>
<dbReference type="GO" id="GO:0006298">
    <property type="term" value="P:mismatch repair"/>
    <property type="evidence" value="ECO:0007669"/>
    <property type="project" value="UniProtKB-UniRule"/>
</dbReference>
<evidence type="ECO:0000256" key="4">
    <source>
        <dbReference type="ARBA" id="ARBA00022763"/>
    </source>
</evidence>
<evidence type="ECO:0000256" key="9">
    <source>
        <dbReference type="HAMAP-Rule" id="MF_00096"/>
    </source>
</evidence>
<name>L0DXM6_THIND</name>
<dbReference type="InterPro" id="IPR000432">
    <property type="entry name" value="DNA_mismatch_repair_MutS_C"/>
</dbReference>
<gene>
    <name evidence="14" type="primary">mutS [H]</name>
    <name evidence="9" type="synonym">mutS</name>
    <name evidence="14" type="ordered locus">TVNIR_1451</name>
</gene>
<dbReference type="Pfam" id="PF01624">
    <property type="entry name" value="MutS_I"/>
    <property type="match status" value="1"/>
</dbReference>
<evidence type="ECO:0000313" key="15">
    <source>
        <dbReference type="Proteomes" id="UP000010809"/>
    </source>
</evidence>
<dbReference type="AlphaFoldDB" id="L0DXM6"/>
<evidence type="ECO:0000313" key="14">
    <source>
        <dbReference type="EMBL" id="AGA33121.1"/>
    </source>
</evidence>
<dbReference type="GO" id="GO:0140664">
    <property type="term" value="F:ATP-dependent DNA damage sensor activity"/>
    <property type="evidence" value="ECO:0007669"/>
    <property type="project" value="InterPro"/>
</dbReference>
<dbReference type="Pfam" id="PF00488">
    <property type="entry name" value="MutS_V"/>
    <property type="match status" value="1"/>
</dbReference>
<reference evidence="14" key="1">
    <citation type="submission" date="2015-12" db="EMBL/GenBank/DDBJ databases">
        <authorList>
            <person name="Tikhonova T.V."/>
            <person name="Pavlov A.R."/>
            <person name="Beletsky A.V."/>
            <person name="Mardanov A.V."/>
            <person name="Sorokin D.Y."/>
            <person name="Ravin N.V."/>
            <person name="Popov V.O."/>
        </authorList>
    </citation>
    <scope>NUCLEOTIDE SEQUENCE</scope>
    <source>
        <strain evidence="14">DSM 14787</strain>
    </source>
</reference>
<protein>
    <recommendedName>
        <fullName evidence="2 9">DNA mismatch repair protein MutS</fullName>
    </recommendedName>
</protein>
<dbReference type="SMART" id="SM00534">
    <property type="entry name" value="MUTSac"/>
    <property type="match status" value="1"/>
</dbReference>
<dbReference type="FunFam" id="3.40.1170.10:FF:000001">
    <property type="entry name" value="DNA mismatch repair protein MutS"/>
    <property type="match status" value="1"/>
</dbReference>
<dbReference type="InterPro" id="IPR017261">
    <property type="entry name" value="DNA_mismatch_repair_MutS/MSH"/>
</dbReference>
<dbReference type="CDD" id="cd03284">
    <property type="entry name" value="ABC_MutS1"/>
    <property type="match status" value="1"/>
</dbReference>
<dbReference type="Gene3D" id="3.40.50.300">
    <property type="entry name" value="P-loop containing nucleotide triphosphate hydrolases"/>
    <property type="match status" value="1"/>
</dbReference>
<dbReference type="SUPFAM" id="SSF52540">
    <property type="entry name" value="P-loop containing nucleoside triphosphate hydrolases"/>
    <property type="match status" value="1"/>
</dbReference>
<feature type="compositionally biased region" description="Low complexity" evidence="12">
    <location>
        <begin position="23"/>
        <end position="38"/>
    </location>
</feature>
<dbReference type="SUPFAM" id="SSF55271">
    <property type="entry name" value="DNA repair protein MutS, domain I"/>
    <property type="match status" value="1"/>
</dbReference>
<dbReference type="Pfam" id="PF05190">
    <property type="entry name" value="MutS_IV"/>
    <property type="match status" value="1"/>
</dbReference>
<feature type="binding site" evidence="9">
    <location>
        <begin position="656"/>
        <end position="663"/>
    </location>
    <ligand>
        <name>ATP</name>
        <dbReference type="ChEBI" id="CHEBI:30616"/>
    </ligand>
</feature>
<dbReference type="Pfam" id="PF05188">
    <property type="entry name" value="MutS_II"/>
    <property type="match status" value="1"/>
</dbReference>
<dbReference type="Gene3D" id="3.40.1170.10">
    <property type="entry name" value="DNA repair protein MutS, domain I"/>
    <property type="match status" value="1"/>
</dbReference>
<evidence type="ECO:0000256" key="8">
    <source>
        <dbReference type="ARBA" id="ARBA00024647"/>
    </source>
</evidence>
<accession>L0DXM6</accession>
<dbReference type="NCBIfam" id="TIGR01070">
    <property type="entry name" value="mutS1"/>
    <property type="match status" value="1"/>
</dbReference>
<dbReference type="FunFam" id="3.40.50.300:FF:000283">
    <property type="entry name" value="DNA mismatch repair protein MutS"/>
    <property type="match status" value="1"/>
</dbReference>
<dbReference type="PATRIC" id="fig|1255043.3.peg.1469"/>
<keyword evidence="11" id="KW-0175">Coiled coil</keyword>
<keyword evidence="5 9" id="KW-0067">ATP-binding</keyword>
<dbReference type="SMART" id="SM00533">
    <property type="entry name" value="MUTSd"/>
    <property type="match status" value="1"/>
</dbReference>
<dbReference type="GO" id="GO:0030983">
    <property type="term" value="F:mismatched DNA binding"/>
    <property type="evidence" value="ECO:0007669"/>
    <property type="project" value="InterPro"/>
</dbReference>
<evidence type="ECO:0000259" key="13">
    <source>
        <dbReference type="PROSITE" id="PS00486"/>
    </source>
</evidence>
<evidence type="ECO:0000256" key="6">
    <source>
        <dbReference type="ARBA" id="ARBA00023125"/>
    </source>
</evidence>
<evidence type="ECO:0000256" key="12">
    <source>
        <dbReference type="SAM" id="MobiDB-lite"/>
    </source>
</evidence>
<keyword evidence="7 9" id="KW-0234">DNA repair</keyword>
<dbReference type="InterPro" id="IPR027417">
    <property type="entry name" value="P-loop_NTPase"/>
</dbReference>
<dbReference type="STRING" id="1255043.TVNIR_1451"/>
<dbReference type="GO" id="GO:0003684">
    <property type="term" value="F:damaged DNA binding"/>
    <property type="evidence" value="ECO:0007669"/>
    <property type="project" value="UniProtKB-UniRule"/>
</dbReference>
<dbReference type="PANTHER" id="PTHR11361:SF34">
    <property type="entry name" value="DNA MISMATCH REPAIR PROTEIN MSH1, MITOCHONDRIAL"/>
    <property type="match status" value="1"/>
</dbReference>
<dbReference type="KEGG" id="tni:TVNIR_1451"/>
<dbReference type="FunFam" id="1.10.1420.10:FF:000001">
    <property type="entry name" value="DNA mismatch repair protein MutS"/>
    <property type="match status" value="1"/>
</dbReference>
<dbReference type="InterPro" id="IPR045076">
    <property type="entry name" value="MutS"/>
</dbReference>
<keyword evidence="4 9" id="KW-0227">DNA damage</keyword>
<dbReference type="GO" id="GO:0005524">
    <property type="term" value="F:ATP binding"/>
    <property type="evidence" value="ECO:0007669"/>
    <property type="project" value="UniProtKB-UniRule"/>
</dbReference>
<proteinExistence type="inferred from homology"/>
<feature type="compositionally biased region" description="Basic residues" evidence="12">
    <location>
        <begin position="1"/>
        <end position="15"/>
    </location>
</feature>
<dbReference type="HOGENOM" id="CLU_002472_3_1_6"/>
<dbReference type="Pfam" id="PF05192">
    <property type="entry name" value="MutS_III"/>
    <property type="match status" value="1"/>
</dbReference>
<feature type="region of interest" description="Disordered" evidence="12">
    <location>
        <begin position="1"/>
        <end position="48"/>
    </location>
</feature>
<evidence type="ECO:0000256" key="10">
    <source>
        <dbReference type="RuleBase" id="RU003756"/>
    </source>
</evidence>
<organism evidence="14 15">
    <name type="scientific">Thioalkalivibrio nitratireducens (strain DSM 14787 / UNIQEM 213 / ALEN2)</name>
    <dbReference type="NCBI Taxonomy" id="1255043"/>
    <lineage>
        <taxon>Bacteria</taxon>
        <taxon>Pseudomonadati</taxon>
        <taxon>Pseudomonadota</taxon>
        <taxon>Gammaproteobacteria</taxon>
        <taxon>Chromatiales</taxon>
        <taxon>Ectothiorhodospiraceae</taxon>
        <taxon>Thioalkalivibrio</taxon>
    </lineage>
</organism>
<dbReference type="eggNOG" id="COG0249">
    <property type="taxonomic scope" value="Bacteria"/>
</dbReference>
<dbReference type="SUPFAM" id="SSF48334">
    <property type="entry name" value="DNA repair protein MutS, domain III"/>
    <property type="match status" value="1"/>
</dbReference>
<evidence type="ECO:0000256" key="5">
    <source>
        <dbReference type="ARBA" id="ARBA00022840"/>
    </source>
</evidence>
<evidence type="ECO:0000256" key="1">
    <source>
        <dbReference type="ARBA" id="ARBA00006271"/>
    </source>
</evidence>
<dbReference type="GO" id="GO:0005829">
    <property type="term" value="C:cytosol"/>
    <property type="evidence" value="ECO:0007669"/>
    <property type="project" value="TreeGrafter"/>
</dbReference>
<dbReference type="Proteomes" id="UP000010809">
    <property type="component" value="Chromosome"/>
</dbReference>
<feature type="coiled-coil region" evidence="11">
    <location>
        <begin position="547"/>
        <end position="593"/>
    </location>
</feature>
<dbReference type="InterPro" id="IPR005748">
    <property type="entry name" value="DNA_mismatch_repair_MutS"/>
</dbReference>
<dbReference type="InterPro" id="IPR007860">
    <property type="entry name" value="DNA_mmatch_repair_MutS_con_dom"/>
</dbReference>
<dbReference type="HAMAP" id="MF_00096">
    <property type="entry name" value="MutS"/>
    <property type="match status" value="1"/>
</dbReference>
<keyword evidence="3 9" id="KW-0547">Nucleotide-binding</keyword>
<dbReference type="PANTHER" id="PTHR11361">
    <property type="entry name" value="DNA MISMATCH REPAIR PROTEIN MUTS FAMILY MEMBER"/>
    <property type="match status" value="1"/>
</dbReference>
<sequence length="898" mass="98871">MWRHGGHLTRRRTAAPRRDSDQARAAQRARARSQASPDVTDPDPLTAHTPMMQQYLRIKAEYPDTLLLYRMGDFYELFYEDAQRASELLDITLTRRGESAGRPIPMAGIPVHTLESYLARLMKKGLAVAICEQTGEPGAGKGPMQREVVRIVTPGTLAEEALLDARELNLIVAVSPHPAEGCFGPAGVAILEFASGHFSVLEVADEAALQAELARLSPVECLVPEGFADRVPGSQTLPEWHFDPVSATRVLTAHFRTRDLAGFGCDDLPLALAAAGALLAYVQTRYRGELGHITGLSRESRAATVEMDPATRQNLELTRTLSGQRTGSLLALLDCTRTAMGARLLGRWLGQPLRERARIRERHAVVRELIDGGGYRDLRQLLAGVADCERIVSRIALSTARPRDLVALLVSLERLPALHQTLPGDLPPSVLNGIRERLQPRAALAELLRRALEEQPPLRVSDGGVIRPGFDPELDRLRGMQADADRFLRAIEAREREATGLAQMKVAYNRVHGYYIEVPRSLSERVPARFMRRQTLKNAERYTTEELKQFEDEILSARDRALSLERELYERLLEDLQREIDSLRAVADALAELDAFCALAENAVRRDWVCPEISDEPGIVIEAGRHPVVESARQDPFVPNDLRLDPESRRLLVITGPNMGGKSTYMRQAALIVILACIGSFVPARAARIGPVDRIFTRIGASDDLTSGRSTFMVEMTEAANILNNAGPESLVLMDEIGRGTSTFDGLALALACAERLARQNRSMTLFATHYFELTTLAERERGVANVHTDAIEHRDTVVFLHQVQEGPANQSYGLQVAALAGVPASVLKRARQHLAELESRALAAADPTQLALFAPSPAIAEPGPADAVVEALEALDPDRLTPREALDALYRLRELLT</sequence>
<dbReference type="InterPro" id="IPR036678">
    <property type="entry name" value="MutS_con_dom_sf"/>
</dbReference>
<keyword evidence="6 9" id="KW-0238">DNA-binding</keyword>
<dbReference type="SUPFAM" id="SSF53150">
    <property type="entry name" value="DNA repair protein MutS, domain II"/>
    <property type="match status" value="1"/>
</dbReference>
<evidence type="ECO:0000256" key="2">
    <source>
        <dbReference type="ARBA" id="ARBA00021982"/>
    </source>
</evidence>
<keyword evidence="15" id="KW-1185">Reference proteome</keyword>
<dbReference type="Gene3D" id="1.10.1420.10">
    <property type="match status" value="2"/>
</dbReference>
<dbReference type="InterPro" id="IPR007696">
    <property type="entry name" value="DNA_mismatch_repair_MutS_core"/>
</dbReference>
<dbReference type="Gene3D" id="6.10.140.430">
    <property type="match status" value="1"/>
</dbReference>
<dbReference type="InterPro" id="IPR007861">
    <property type="entry name" value="DNA_mismatch_repair_MutS_clamp"/>
</dbReference>
<dbReference type="InterPro" id="IPR007695">
    <property type="entry name" value="DNA_mismatch_repair_MutS-lik_N"/>
</dbReference>
<dbReference type="Gene3D" id="3.30.420.110">
    <property type="entry name" value="MutS, connector domain"/>
    <property type="match status" value="1"/>
</dbReference>
<evidence type="ECO:0000256" key="11">
    <source>
        <dbReference type="SAM" id="Coils"/>
    </source>
</evidence>
<dbReference type="InterPro" id="IPR036187">
    <property type="entry name" value="DNA_mismatch_repair_MutS_sf"/>
</dbReference>
<dbReference type="PROSITE" id="PS00486">
    <property type="entry name" value="DNA_MISMATCH_REPAIR_2"/>
    <property type="match status" value="1"/>
</dbReference>
<comment type="similarity">
    <text evidence="1 9 10">Belongs to the DNA mismatch repair MutS family.</text>
</comment>
<dbReference type="PIRSF" id="PIRSF037677">
    <property type="entry name" value="DNA_mis_repair_Msh6"/>
    <property type="match status" value="1"/>
</dbReference>
<comment type="function">
    <text evidence="8 9">This protein is involved in the repair of mismatches in DNA. It is possible that it carries out the mismatch recognition step. This protein has a weak ATPase activity.</text>
</comment>
<evidence type="ECO:0000256" key="3">
    <source>
        <dbReference type="ARBA" id="ARBA00022741"/>
    </source>
</evidence>
<dbReference type="InterPro" id="IPR016151">
    <property type="entry name" value="DNA_mismatch_repair_MutS_N"/>
</dbReference>
<dbReference type="EMBL" id="CP003989">
    <property type="protein sequence ID" value="AGA33121.1"/>
    <property type="molecule type" value="Genomic_DNA"/>
</dbReference>
<feature type="domain" description="DNA mismatch repair proteins mutS family" evidence="13">
    <location>
        <begin position="730"/>
        <end position="746"/>
    </location>
</feature>